<dbReference type="InterPro" id="IPR000015">
    <property type="entry name" value="Fimb_usher"/>
</dbReference>
<dbReference type="PANTHER" id="PTHR30451:SF21">
    <property type="entry name" value="FIMBRIAL USHER DOMAIN-CONTAINING PROTEIN YDET-RELATED"/>
    <property type="match status" value="1"/>
</dbReference>
<name>A0A763XM48_SALER</name>
<reference evidence="2" key="1">
    <citation type="journal article" date="2018" name="Genome Biol.">
        <title>SKESA: strategic k-mer extension for scrupulous assemblies.</title>
        <authorList>
            <person name="Souvorov A."/>
            <person name="Agarwala R."/>
            <person name="Lipman D.J."/>
        </authorList>
    </citation>
    <scope>NUCLEOTIDE SEQUENCE</scope>
    <source>
        <strain evidence="2">MA.AU168</strain>
    </source>
</reference>
<organism evidence="2">
    <name type="scientific">Salmonella enterica</name>
    <name type="common">Salmonella choleraesuis</name>
    <dbReference type="NCBI Taxonomy" id="28901"/>
    <lineage>
        <taxon>Bacteria</taxon>
        <taxon>Pseudomonadati</taxon>
        <taxon>Pseudomonadota</taxon>
        <taxon>Gammaproteobacteria</taxon>
        <taxon>Enterobacterales</taxon>
        <taxon>Enterobacteriaceae</taxon>
        <taxon>Salmonella</taxon>
    </lineage>
</organism>
<keyword evidence="1" id="KW-0812">Transmembrane</keyword>
<feature type="transmembrane region" description="Helical" evidence="1">
    <location>
        <begin position="157"/>
        <end position="176"/>
    </location>
</feature>
<reference evidence="2" key="2">
    <citation type="submission" date="2020-02" db="EMBL/GenBank/DDBJ databases">
        <authorList>
            <consortium name="NCBI Pathogen Detection Project"/>
        </authorList>
    </citation>
    <scope>NUCLEOTIDE SEQUENCE</scope>
    <source>
        <strain evidence="2">MA.AU168</strain>
    </source>
</reference>
<accession>A0A763XM48</accession>
<dbReference type="GO" id="GO:0009279">
    <property type="term" value="C:cell outer membrane"/>
    <property type="evidence" value="ECO:0007669"/>
    <property type="project" value="TreeGrafter"/>
</dbReference>
<dbReference type="PANTHER" id="PTHR30451">
    <property type="entry name" value="OUTER MEMBRANE USHER PROTEIN"/>
    <property type="match status" value="1"/>
</dbReference>
<dbReference type="EMBL" id="DAAYJT010000020">
    <property type="protein sequence ID" value="HAG4528354.1"/>
    <property type="molecule type" value="Genomic_DNA"/>
</dbReference>
<protein>
    <submittedName>
        <fullName evidence="2">Fimbria/pilus outer membrane usher protein</fullName>
    </submittedName>
</protein>
<dbReference type="GO" id="GO:0015473">
    <property type="term" value="F:fimbrial usher porin activity"/>
    <property type="evidence" value="ECO:0007669"/>
    <property type="project" value="InterPro"/>
</dbReference>
<dbReference type="AlphaFoldDB" id="A0A763XM48"/>
<gene>
    <name evidence="2" type="ORF">G8404_004153</name>
</gene>
<sequence length="177" mass="19709">MSTMVKYAKGLTTFTNLQLLTYRYTGEKYVDFAEFRPGNLSGQDNRRERYEAIITQSIGRSFISLSGWTQSYRNHNSNDIGANLSYNTTVGPVSLSLSGNYGKYNGMDGDDYGGSLSLSLPFSAFDRPHYSSSSIGYSRTRPLFTAAMVFMDIRPSAITVATVIFDFTLILFSLLLT</sequence>
<keyword evidence="1" id="KW-0472">Membrane</keyword>
<dbReference type="Pfam" id="PF00577">
    <property type="entry name" value="Usher"/>
    <property type="match status" value="1"/>
</dbReference>
<proteinExistence type="predicted"/>
<keyword evidence="1" id="KW-1133">Transmembrane helix</keyword>
<dbReference type="GO" id="GO:0009297">
    <property type="term" value="P:pilus assembly"/>
    <property type="evidence" value="ECO:0007669"/>
    <property type="project" value="InterPro"/>
</dbReference>
<comment type="caution">
    <text evidence="2">The sequence shown here is derived from an EMBL/GenBank/DDBJ whole genome shotgun (WGS) entry which is preliminary data.</text>
</comment>
<evidence type="ECO:0000313" key="2">
    <source>
        <dbReference type="EMBL" id="HAG4528354.1"/>
    </source>
</evidence>
<evidence type="ECO:0000256" key="1">
    <source>
        <dbReference type="SAM" id="Phobius"/>
    </source>
</evidence>